<dbReference type="InterPro" id="IPR016164">
    <property type="entry name" value="FAD-linked_Oxase-like_C"/>
</dbReference>
<gene>
    <name evidence="5" type="ORF">CEY15_06290</name>
</gene>
<dbReference type="PROSITE" id="PS51387">
    <property type="entry name" value="FAD_PCMH"/>
    <property type="match status" value="1"/>
</dbReference>
<comment type="caution">
    <text evidence="5">The sequence shown here is derived from an EMBL/GenBank/DDBJ whole genome shotgun (WGS) entry which is preliminary data.</text>
</comment>
<name>A0A2A2WRL4_9ACTN</name>
<dbReference type="Gene3D" id="1.10.45.10">
    <property type="entry name" value="Vanillyl-alcohol Oxidase, Chain A, domain 4"/>
    <property type="match status" value="1"/>
</dbReference>
<keyword evidence="6" id="KW-1185">Reference proteome</keyword>
<dbReference type="Pfam" id="PF01565">
    <property type="entry name" value="FAD_binding_4"/>
    <property type="match status" value="1"/>
</dbReference>
<evidence type="ECO:0000256" key="1">
    <source>
        <dbReference type="ARBA" id="ARBA00022630"/>
    </source>
</evidence>
<keyword evidence="2" id="KW-0274">FAD</keyword>
<evidence type="ECO:0000256" key="2">
    <source>
        <dbReference type="ARBA" id="ARBA00022827"/>
    </source>
</evidence>
<feature type="domain" description="FAD-binding PCMH-type" evidence="4">
    <location>
        <begin position="12"/>
        <end position="186"/>
    </location>
</feature>
<dbReference type="InterPro" id="IPR007173">
    <property type="entry name" value="ALO_C"/>
</dbReference>
<sequence>MTKEFVNWSGSLRFTPSDTARPSDEAAVQEVVRRTAEKGGTIRPVGSGHSSVPLMQTSDVLLTLDEMSGLVSHDTDAGRASLLPGTGIARAGELLAEHDLAMENLGDVDYQALAGAIGTGTHGTGRELGNLSQTVVGGRLVTADGEVVPFGEDSGPEYDADLLRAAQVSMGSLGVMTSLTLRLLPAYKLHRLNWCTHIDWVQENFAQLTTSNRHFDFYWYPRSDEAQVRTMNLPGQEPDLTPPGDHVHEDATGANYDIIPNSRDLRFEEMEYMLPFDDGLECFKVLRERIKERHRQKVGWRVLVRTIAPDDALISNCYQRPTMTIALLQNNELPYEEYFNDIEPILQDFGGRPHWGKKHTMRADQLRALYPEWETFQDVRRRLDPNGVFMNDYLRSLFEGDVA</sequence>
<dbReference type="PANTHER" id="PTHR43762">
    <property type="entry name" value="L-GULONOLACTONE OXIDASE"/>
    <property type="match status" value="1"/>
</dbReference>
<dbReference type="InterPro" id="IPR016171">
    <property type="entry name" value="Vanillyl_alc_oxidase_C-sub2"/>
</dbReference>
<dbReference type="Proteomes" id="UP000218810">
    <property type="component" value="Unassembled WGS sequence"/>
</dbReference>
<dbReference type="EMBL" id="NTGA01000012">
    <property type="protein sequence ID" value="PAY23846.1"/>
    <property type="molecule type" value="Genomic_DNA"/>
</dbReference>
<evidence type="ECO:0000313" key="6">
    <source>
        <dbReference type="Proteomes" id="UP000218810"/>
    </source>
</evidence>
<reference evidence="6" key="1">
    <citation type="submission" date="2017-09" db="EMBL/GenBank/DDBJ databases">
        <authorList>
            <person name="Zhang Y."/>
            <person name="Huang X."/>
            <person name="Liu J."/>
            <person name="Lu L."/>
            <person name="Peng K."/>
        </authorList>
    </citation>
    <scope>NUCLEOTIDE SEQUENCE [LARGE SCALE GENOMIC DNA]</scope>
    <source>
        <strain evidence="6">S-XJ-1</strain>
    </source>
</reference>
<dbReference type="InterPro" id="IPR010031">
    <property type="entry name" value="FAD_lactone_oxidase-like"/>
</dbReference>
<dbReference type="InterPro" id="IPR016167">
    <property type="entry name" value="FAD-bd_PCMH_sub1"/>
</dbReference>
<proteinExistence type="predicted"/>
<keyword evidence="1" id="KW-0285">Flavoprotein</keyword>
<dbReference type="Pfam" id="PF04030">
    <property type="entry name" value="ALO"/>
    <property type="match status" value="2"/>
</dbReference>
<accession>A0A2A2WRL4</accession>
<organism evidence="5 6">
    <name type="scientific">Dietzia natronolimnaea</name>
    <dbReference type="NCBI Taxonomy" id="161920"/>
    <lineage>
        <taxon>Bacteria</taxon>
        <taxon>Bacillati</taxon>
        <taxon>Actinomycetota</taxon>
        <taxon>Actinomycetes</taxon>
        <taxon>Mycobacteriales</taxon>
        <taxon>Dietziaceae</taxon>
        <taxon>Dietzia</taxon>
    </lineage>
</organism>
<dbReference type="SUPFAM" id="SSF56176">
    <property type="entry name" value="FAD-binding/transporter-associated domain-like"/>
    <property type="match status" value="1"/>
</dbReference>
<dbReference type="Gene3D" id="3.30.70.2520">
    <property type="match status" value="1"/>
</dbReference>
<dbReference type="GO" id="GO:0016020">
    <property type="term" value="C:membrane"/>
    <property type="evidence" value="ECO:0007669"/>
    <property type="project" value="InterPro"/>
</dbReference>
<evidence type="ECO:0000256" key="3">
    <source>
        <dbReference type="ARBA" id="ARBA00023002"/>
    </source>
</evidence>
<dbReference type="InterPro" id="IPR016169">
    <property type="entry name" value="FAD-bd_PCMH_sub2"/>
</dbReference>
<dbReference type="OrthoDB" id="9800184at2"/>
<keyword evidence="3" id="KW-0560">Oxidoreductase</keyword>
<evidence type="ECO:0000259" key="4">
    <source>
        <dbReference type="PROSITE" id="PS51387"/>
    </source>
</evidence>
<dbReference type="PANTHER" id="PTHR43762:SF1">
    <property type="entry name" value="D-ARABINONO-1,4-LACTONE OXIDASE"/>
    <property type="match status" value="1"/>
</dbReference>
<dbReference type="PIRSF" id="PIRSF000136">
    <property type="entry name" value="LGO_GLO"/>
    <property type="match status" value="1"/>
</dbReference>
<dbReference type="InterPro" id="IPR036318">
    <property type="entry name" value="FAD-bd_PCMH-like_sf"/>
</dbReference>
<dbReference type="Gene3D" id="3.30.465.10">
    <property type="match status" value="1"/>
</dbReference>
<dbReference type="InterPro" id="IPR016166">
    <property type="entry name" value="FAD-bd_PCMH"/>
</dbReference>
<dbReference type="Gene3D" id="3.30.43.10">
    <property type="entry name" value="Uridine Diphospho-n-acetylenolpyruvylglucosamine Reductase, domain 2"/>
    <property type="match status" value="1"/>
</dbReference>
<dbReference type="AlphaFoldDB" id="A0A2A2WRL4"/>
<evidence type="ECO:0000313" key="5">
    <source>
        <dbReference type="EMBL" id="PAY23846.1"/>
    </source>
</evidence>
<dbReference type="InterPro" id="IPR006094">
    <property type="entry name" value="Oxid_FAD_bind_N"/>
</dbReference>
<dbReference type="GO" id="GO:0071949">
    <property type="term" value="F:FAD binding"/>
    <property type="evidence" value="ECO:0007669"/>
    <property type="project" value="InterPro"/>
</dbReference>
<dbReference type="SUPFAM" id="SSF55103">
    <property type="entry name" value="FAD-linked oxidases, C-terminal domain"/>
    <property type="match status" value="1"/>
</dbReference>
<dbReference type="RefSeq" id="WP_095717741.1">
    <property type="nucleotide sequence ID" value="NZ_NTGA01000012.1"/>
</dbReference>
<dbReference type="GO" id="GO:0003885">
    <property type="term" value="F:D-arabinono-1,4-lactone oxidase activity"/>
    <property type="evidence" value="ECO:0007669"/>
    <property type="project" value="InterPro"/>
</dbReference>
<protein>
    <submittedName>
        <fullName evidence="5">Oxidoreductase</fullName>
    </submittedName>
</protein>